<gene>
    <name evidence="8" type="ORF">FN846DRAFT_897416</name>
</gene>
<dbReference type="Pfam" id="PF09532">
    <property type="entry name" value="FDF"/>
    <property type="match status" value="1"/>
</dbReference>
<evidence type="ECO:0000313" key="9">
    <source>
        <dbReference type="Proteomes" id="UP000326924"/>
    </source>
</evidence>
<name>A0A5J5F7X1_9PEZI</name>
<dbReference type="Pfam" id="PF03853">
    <property type="entry name" value="YjeF_N"/>
    <property type="match status" value="1"/>
</dbReference>
<sequence>MAEQFIGVTVSLTLNDLERTQMRGLVANVVEQELSLTNVCFVKTGHVMPSYVVSGHRIHDIEIVEEGRGATPRQLPVQQLQTYPHVPQLQQNLQSFYGYVQQNGPPRFIPHQQPSPRVFSQPQQPPPPQAVPKPPVPLEDPAILSMSRKPSVTPVAAVKPPPPSAAITTPTRQPAQTVSSTNISRGDSLGTRQQQPSTSGAPPTMPAALRASNAGLENIRPSSHSSSLQQQFTEMSLRTDAAESSAFDETDDAASTFAPKFTGKRSRRGKATAQKQAGKFLEPIQQHQDESVVLQPGMFGGAVAAAAGAGYGLQSRRRGGKARHRRPRRSQRVGNADEEGWATEDVTDFKQTEFDFQGNLDRFDKKTVFSQIKAEDTTADEARLVSFNRLPRREKVPPKNYRNNENVLGNYANGTALADRDGWKTPEFGAGEQQSEDTDSEDDVIRGRNVAAADSGRSSRRAISRQSISNRLTRQLSTAGRVGSTDNLQALSSGGSGIMNKSGKPSFRLAPSNRPCPVVSPLQMLDVERIAEVELGLTDDMMTENAGRGIAQVAIQAFGKRINASNHNALPVVLVFAGNHKSGARAIAAGRHLKNHHVRVMACVIGLEREDELLENVRRQLNIFRNAGGRVATWPEMQSNLKSIDSPPELIIDGLLGMHLGFDDLRPDDQATAFELVHFANMGRASVLSVDIPTGVDGSSGKIPQSDDSDAVYMRARWVVCMGAPKTGLLNAVILGVGAGWDLFVADIGISNTAWRKYGTRRRHGVEFSSEWVTKISVAVEPSTGD</sequence>
<keyword evidence="9" id="KW-1185">Reference proteome</keyword>
<dbReference type="PANTHER" id="PTHR13612">
    <property type="entry name" value="ENHANCER OF MRNA-DECAPPING PROTEIN 3"/>
    <property type="match status" value="1"/>
</dbReference>
<dbReference type="GO" id="GO:0031087">
    <property type="term" value="P:deadenylation-independent decapping of nuclear-transcribed mRNA"/>
    <property type="evidence" value="ECO:0007669"/>
    <property type="project" value="TreeGrafter"/>
</dbReference>
<protein>
    <recommendedName>
        <fullName evidence="3">Enhancer of mRNA-decapping protein 3</fullName>
    </recommendedName>
</protein>
<feature type="compositionally biased region" description="Pro residues" evidence="5">
    <location>
        <begin position="123"/>
        <end position="138"/>
    </location>
</feature>
<dbReference type="GO" id="GO:0000932">
    <property type="term" value="C:P-body"/>
    <property type="evidence" value="ECO:0007669"/>
    <property type="project" value="UniProtKB-SubCell"/>
</dbReference>
<organism evidence="8 9">
    <name type="scientific">Sphaerosporella brunnea</name>
    <dbReference type="NCBI Taxonomy" id="1250544"/>
    <lineage>
        <taxon>Eukaryota</taxon>
        <taxon>Fungi</taxon>
        <taxon>Dikarya</taxon>
        <taxon>Ascomycota</taxon>
        <taxon>Pezizomycotina</taxon>
        <taxon>Pezizomycetes</taxon>
        <taxon>Pezizales</taxon>
        <taxon>Pyronemataceae</taxon>
        <taxon>Sphaerosporella</taxon>
    </lineage>
</organism>
<dbReference type="GO" id="GO:0003729">
    <property type="term" value="F:mRNA binding"/>
    <property type="evidence" value="ECO:0007669"/>
    <property type="project" value="TreeGrafter"/>
</dbReference>
<evidence type="ECO:0000256" key="3">
    <source>
        <dbReference type="ARBA" id="ARBA00015797"/>
    </source>
</evidence>
<feature type="domain" description="DFDF" evidence="7">
    <location>
        <begin position="342"/>
        <end position="378"/>
    </location>
</feature>
<reference evidence="8 9" key="1">
    <citation type="submission" date="2019-09" db="EMBL/GenBank/DDBJ databases">
        <title>Draft genome of the ectomycorrhizal ascomycete Sphaerosporella brunnea.</title>
        <authorList>
            <consortium name="DOE Joint Genome Institute"/>
            <person name="Benucci G.M."/>
            <person name="Marozzi G."/>
            <person name="Antonielli L."/>
            <person name="Sanchez S."/>
            <person name="Marco P."/>
            <person name="Wang X."/>
            <person name="Falini L.B."/>
            <person name="Barry K."/>
            <person name="Haridas S."/>
            <person name="Lipzen A."/>
            <person name="Labutti K."/>
            <person name="Grigoriev I.V."/>
            <person name="Murat C."/>
            <person name="Martin F."/>
            <person name="Albertini E."/>
            <person name="Donnini D."/>
            <person name="Bonito G."/>
        </authorList>
    </citation>
    <scope>NUCLEOTIDE SEQUENCE [LARGE SCALE GENOMIC DNA]</scope>
    <source>
        <strain evidence="8 9">Sb_GMNB300</strain>
    </source>
</reference>
<evidence type="ECO:0000256" key="5">
    <source>
        <dbReference type="SAM" id="MobiDB-lite"/>
    </source>
</evidence>
<dbReference type="PANTHER" id="PTHR13612:SF0">
    <property type="entry name" value="ENHANCER OF MRNA-DECAPPING PROTEIN 3"/>
    <property type="match status" value="1"/>
</dbReference>
<dbReference type="GO" id="GO:0033962">
    <property type="term" value="P:P-body assembly"/>
    <property type="evidence" value="ECO:0007669"/>
    <property type="project" value="TreeGrafter"/>
</dbReference>
<feature type="region of interest" description="Disordered" evidence="5">
    <location>
        <begin position="100"/>
        <end position="251"/>
    </location>
</feature>
<feature type="compositionally biased region" description="Basic residues" evidence="5">
    <location>
        <begin position="315"/>
        <end position="331"/>
    </location>
</feature>
<feature type="domain" description="YjeF N-terminal" evidence="6">
    <location>
        <begin position="524"/>
        <end position="756"/>
    </location>
</feature>
<dbReference type="InParanoid" id="A0A5J5F7X1"/>
<dbReference type="SUPFAM" id="SSF64153">
    <property type="entry name" value="YjeF N-terminal domain-like"/>
    <property type="match status" value="1"/>
</dbReference>
<dbReference type="InterPro" id="IPR019050">
    <property type="entry name" value="FDF_dom"/>
</dbReference>
<dbReference type="EMBL" id="VXIS01000019">
    <property type="protein sequence ID" value="KAA8912879.1"/>
    <property type="molecule type" value="Genomic_DNA"/>
</dbReference>
<dbReference type="InterPro" id="IPR004443">
    <property type="entry name" value="YjeF_N_dom"/>
</dbReference>
<evidence type="ECO:0000256" key="2">
    <source>
        <dbReference type="ARBA" id="ARBA00006610"/>
    </source>
</evidence>
<accession>A0A5J5F7X1</accession>
<comment type="similarity">
    <text evidence="2">Belongs to the EDC3 family.</text>
</comment>
<comment type="caution">
    <text evidence="8">The sequence shown here is derived from an EMBL/GenBank/DDBJ whole genome shotgun (WGS) entry which is preliminary data.</text>
</comment>
<comment type="subcellular location">
    <subcellularLocation>
        <location evidence="1">Cytoplasm</location>
        <location evidence="1">P-body</location>
    </subcellularLocation>
</comment>
<feature type="compositionally biased region" description="Low complexity" evidence="5">
    <location>
        <begin position="149"/>
        <end position="158"/>
    </location>
</feature>
<evidence type="ECO:0000256" key="1">
    <source>
        <dbReference type="ARBA" id="ARBA00004201"/>
    </source>
</evidence>
<feature type="region of interest" description="Disordered" evidence="5">
    <location>
        <begin position="312"/>
        <end position="339"/>
    </location>
</feature>
<feature type="compositionally biased region" description="Low complexity" evidence="5">
    <location>
        <begin position="112"/>
        <end position="122"/>
    </location>
</feature>
<dbReference type="OrthoDB" id="10030313at2759"/>
<keyword evidence="4" id="KW-0963">Cytoplasm</keyword>
<dbReference type="AlphaFoldDB" id="A0A5J5F7X1"/>
<dbReference type="PROSITE" id="PS51385">
    <property type="entry name" value="YJEF_N"/>
    <property type="match status" value="1"/>
</dbReference>
<feature type="compositionally biased region" description="Polar residues" evidence="5">
    <location>
        <begin position="220"/>
        <end position="236"/>
    </location>
</feature>
<dbReference type="Proteomes" id="UP000326924">
    <property type="component" value="Unassembled WGS sequence"/>
</dbReference>
<dbReference type="SMART" id="SM01199">
    <property type="entry name" value="FDF"/>
    <property type="match status" value="1"/>
</dbReference>
<dbReference type="Gene3D" id="3.40.50.10260">
    <property type="entry name" value="YjeF N-terminal domain"/>
    <property type="match status" value="1"/>
</dbReference>
<feature type="compositionally biased region" description="Polar residues" evidence="5">
    <location>
        <begin position="172"/>
        <end position="201"/>
    </location>
</feature>
<feature type="region of interest" description="Disordered" evidence="5">
    <location>
        <begin position="419"/>
        <end position="443"/>
    </location>
</feature>
<dbReference type="InterPro" id="IPR036652">
    <property type="entry name" value="YjeF_N_dom_sf"/>
</dbReference>
<proteinExistence type="inferred from homology"/>
<feature type="region of interest" description="Disordered" evidence="5">
    <location>
        <begin position="257"/>
        <end position="276"/>
    </location>
</feature>
<dbReference type="InterPro" id="IPR025762">
    <property type="entry name" value="DFDF"/>
</dbReference>
<dbReference type="FunCoup" id="A0A5J5F7X1">
    <property type="interactions" value="135"/>
</dbReference>
<evidence type="ECO:0000259" key="6">
    <source>
        <dbReference type="PROSITE" id="PS51385"/>
    </source>
</evidence>
<dbReference type="PROSITE" id="PS51512">
    <property type="entry name" value="DFDF"/>
    <property type="match status" value="1"/>
</dbReference>
<evidence type="ECO:0000259" key="7">
    <source>
        <dbReference type="PROSITE" id="PS51512"/>
    </source>
</evidence>
<feature type="region of interest" description="Disordered" evidence="5">
    <location>
        <begin position="477"/>
        <end position="512"/>
    </location>
</feature>
<evidence type="ECO:0000313" key="8">
    <source>
        <dbReference type="EMBL" id="KAA8912879.1"/>
    </source>
</evidence>
<feature type="compositionally biased region" description="Polar residues" evidence="5">
    <location>
        <begin position="477"/>
        <end position="493"/>
    </location>
</feature>
<evidence type="ECO:0000256" key="4">
    <source>
        <dbReference type="ARBA" id="ARBA00022490"/>
    </source>
</evidence>